<evidence type="ECO:0008006" key="3">
    <source>
        <dbReference type="Google" id="ProtNLM"/>
    </source>
</evidence>
<reference evidence="1 2" key="2">
    <citation type="submission" date="2006-07" db="EMBL/GenBank/DDBJ databases">
        <title>Sequencing of the draft genome and assembly of Chlorobium ferroxidans DSM 13031.</title>
        <authorList>
            <consortium name="US DOE Joint Genome Institute (JGI-PGF)"/>
            <person name="Copeland A."/>
            <person name="Lucas S."/>
            <person name="Lapidus A."/>
            <person name="Barry K."/>
            <person name="Glavina del Rio T."/>
            <person name="Dalin E."/>
            <person name="Tice H."/>
            <person name="Bruce D."/>
            <person name="Pitluck S."/>
            <person name="Richardson P."/>
        </authorList>
    </citation>
    <scope>NUCLEOTIDE SEQUENCE [LARGE SCALE GENOMIC DNA]</scope>
    <source>
        <strain evidence="1 2">DSM 13031</strain>
    </source>
</reference>
<comment type="caution">
    <text evidence="1">The sequence shown here is derived from an EMBL/GenBank/DDBJ whole genome shotgun (WGS) entry which is preliminary data.</text>
</comment>
<gene>
    <name evidence="1" type="ORF">CferDRAFT_2013</name>
</gene>
<dbReference type="InterPro" id="IPR013406">
    <property type="entry name" value="CHP02574_addiction_mod"/>
</dbReference>
<name>Q0YUM6_9CHLB</name>
<dbReference type="AlphaFoldDB" id="Q0YUM6"/>
<organism evidence="1 2">
    <name type="scientific">Chlorobium ferrooxidans DSM 13031</name>
    <dbReference type="NCBI Taxonomy" id="377431"/>
    <lineage>
        <taxon>Bacteria</taxon>
        <taxon>Pseudomonadati</taxon>
        <taxon>Chlorobiota</taxon>
        <taxon>Chlorobiia</taxon>
        <taxon>Chlorobiales</taxon>
        <taxon>Chlorobiaceae</taxon>
        <taxon>Chlorobium/Pelodictyon group</taxon>
        <taxon>Chlorobium</taxon>
    </lineage>
</organism>
<dbReference type="Pfam" id="PF09720">
    <property type="entry name" value="Unstab_antitox"/>
    <property type="match status" value="1"/>
</dbReference>
<accession>Q0YUM6</accession>
<keyword evidence="2" id="KW-1185">Reference proteome</keyword>
<proteinExistence type="predicted"/>
<dbReference type="EMBL" id="AASE01000001">
    <property type="protein sequence ID" value="EAT60006.1"/>
    <property type="molecule type" value="Genomic_DNA"/>
</dbReference>
<sequence>MDMGIKEIEIEIRKLDLKDRATLAKWLIDSLDELPESEIEALWVEEAERRLRLFEKGEIEAIDGKTVVDALRKSLR</sequence>
<dbReference type="Proteomes" id="UP000004162">
    <property type="component" value="Unassembled WGS sequence"/>
</dbReference>
<evidence type="ECO:0000313" key="1">
    <source>
        <dbReference type="EMBL" id="EAT60006.1"/>
    </source>
</evidence>
<dbReference type="OrthoDB" id="5472101at2"/>
<protein>
    <recommendedName>
        <fullName evidence="3">Addiction module component, TIGR02574 family</fullName>
    </recommendedName>
</protein>
<reference evidence="1 2" key="1">
    <citation type="submission" date="2006-07" db="EMBL/GenBank/DDBJ databases">
        <title>Annotation of the draft genome assembly of Chlorobium ferroxidans DSM 13031.</title>
        <authorList>
            <consortium name="US DOE Joint Genome Institute (JGI-ORNL)"/>
            <person name="Larimer F."/>
            <person name="Land M."/>
            <person name="Hauser L."/>
        </authorList>
    </citation>
    <scope>NUCLEOTIDE SEQUENCE [LARGE SCALE GENOMIC DNA]</scope>
    <source>
        <strain evidence="1 2">DSM 13031</strain>
    </source>
</reference>
<evidence type="ECO:0000313" key="2">
    <source>
        <dbReference type="Proteomes" id="UP000004162"/>
    </source>
</evidence>